<dbReference type="RefSeq" id="WP_153445671.1">
    <property type="nucleotide sequence ID" value="NZ_CP045699.1"/>
</dbReference>
<accession>A0A5Q0TD71</accession>
<dbReference type="EMBL" id="CP045699">
    <property type="protein sequence ID" value="QGA64046.1"/>
    <property type="molecule type" value="Genomic_DNA"/>
</dbReference>
<dbReference type="AlphaFoldDB" id="A0A5Q0TD71"/>
<keyword evidence="3" id="KW-1185">Reference proteome</keyword>
<keyword evidence="1" id="KW-0812">Transmembrane</keyword>
<name>A0A5Q0TD71_9VIBR</name>
<dbReference type="PANTHER" id="PTHR30438:SF1">
    <property type="entry name" value="36 KDA ANTIGEN"/>
    <property type="match status" value="1"/>
</dbReference>
<feature type="transmembrane region" description="Helical" evidence="1">
    <location>
        <begin position="12"/>
        <end position="32"/>
    </location>
</feature>
<keyword evidence="1" id="KW-1133">Transmembrane helix</keyword>
<dbReference type="Gene3D" id="2.40.30.170">
    <property type="match status" value="1"/>
</dbReference>
<proteinExistence type="predicted"/>
<evidence type="ECO:0000256" key="1">
    <source>
        <dbReference type="SAM" id="Phobius"/>
    </source>
</evidence>
<reference evidence="2 3" key="1">
    <citation type="submission" date="2019-10" db="EMBL/GenBank/DDBJ databases">
        <title>Vibrio sp. nov., isolated from Coralline algae surface.</title>
        <authorList>
            <person name="Geng Y."/>
            <person name="Zhang X."/>
        </authorList>
    </citation>
    <scope>NUCLEOTIDE SEQUENCE [LARGE SCALE GENOMIC DNA]</scope>
    <source>
        <strain evidence="2 3">SM1977</strain>
    </source>
</reference>
<evidence type="ECO:0000313" key="3">
    <source>
        <dbReference type="Proteomes" id="UP000348942"/>
    </source>
</evidence>
<dbReference type="SUPFAM" id="SSF111369">
    <property type="entry name" value="HlyD-like secretion proteins"/>
    <property type="match status" value="1"/>
</dbReference>
<dbReference type="PANTHER" id="PTHR30438">
    <property type="entry name" value="36 KDA ANTIGEN-RELATED"/>
    <property type="match status" value="1"/>
</dbReference>
<organism evidence="2 3">
    <name type="scientific">Vibrio algicola</name>
    <dbReference type="NCBI Taxonomy" id="2662262"/>
    <lineage>
        <taxon>Bacteria</taxon>
        <taxon>Pseudomonadati</taxon>
        <taxon>Pseudomonadota</taxon>
        <taxon>Gammaproteobacteria</taxon>
        <taxon>Vibrionales</taxon>
        <taxon>Vibrionaceae</taxon>
        <taxon>Vibrio</taxon>
    </lineage>
</organism>
<evidence type="ECO:0000313" key="2">
    <source>
        <dbReference type="EMBL" id="QGA64046.1"/>
    </source>
</evidence>
<dbReference type="Gene3D" id="2.40.50.100">
    <property type="match status" value="1"/>
</dbReference>
<protein>
    <submittedName>
        <fullName evidence="2">Biotin/lipoyl-binding protein</fullName>
    </submittedName>
</protein>
<sequence length="332" mass="36919">MNSFLSSTKSKVMAVLVLVIVVWIALTFWQAYQPKQERFQGQIEAQQYLISSKVPGRVDQVLVKKGDQVQSGQMIFTILSPEIEAKLEQAKAGRAAAGAISAQAEKGARSQEISAAKDQWNKAKAAANLMGKTYQRVNNLYQDGVVAEQKRDETLTQWQAARYTERAANQMYQMAQEGARVETKRAAKEQERMAAGAVAEVEAYVADTKIESWHNGEVTDILLHSGELAPQGFPVVTIVDMKDAWAVFHVREDKLKDFKQGAEFTVTIPALGTQGYQFKVSHVSVMGDFATWRTTDANQGFDMRTFEIEARPVKPIKDLRVGMSVLLDPDAQ</sequence>
<gene>
    <name evidence="2" type="ORF">GFB47_00570</name>
</gene>
<keyword evidence="1" id="KW-0472">Membrane</keyword>
<dbReference type="Proteomes" id="UP000348942">
    <property type="component" value="Chromosome 1"/>
</dbReference>